<sequence>MPSPMLLHLPRLFIKVSGLLCHKKVFWFFPFFSSYDYNVYGYSVS</sequence>
<accession>A0A816S025</accession>
<dbReference type="Proteomes" id="UP001295469">
    <property type="component" value="Chromosome C01"/>
</dbReference>
<proteinExistence type="predicted"/>
<dbReference type="AlphaFoldDB" id="A0A816S025"/>
<evidence type="ECO:0000313" key="1">
    <source>
        <dbReference type="EMBL" id="CAF2079132.1"/>
    </source>
</evidence>
<reference evidence="1" key="1">
    <citation type="submission" date="2021-01" db="EMBL/GenBank/DDBJ databases">
        <authorList>
            <consortium name="Genoscope - CEA"/>
            <person name="William W."/>
        </authorList>
    </citation>
    <scope>NUCLEOTIDE SEQUENCE</scope>
</reference>
<dbReference type="EMBL" id="HG994365">
    <property type="protein sequence ID" value="CAF2079132.1"/>
    <property type="molecule type" value="Genomic_DNA"/>
</dbReference>
<protein>
    <submittedName>
        <fullName evidence="1">(rape) hypothetical protein</fullName>
    </submittedName>
</protein>
<gene>
    <name evidence="1" type="ORF">DARMORV10_C01P50990.1</name>
</gene>
<organism evidence="1">
    <name type="scientific">Brassica napus</name>
    <name type="common">Rape</name>
    <dbReference type="NCBI Taxonomy" id="3708"/>
    <lineage>
        <taxon>Eukaryota</taxon>
        <taxon>Viridiplantae</taxon>
        <taxon>Streptophyta</taxon>
        <taxon>Embryophyta</taxon>
        <taxon>Tracheophyta</taxon>
        <taxon>Spermatophyta</taxon>
        <taxon>Magnoliopsida</taxon>
        <taxon>eudicotyledons</taxon>
        <taxon>Gunneridae</taxon>
        <taxon>Pentapetalae</taxon>
        <taxon>rosids</taxon>
        <taxon>malvids</taxon>
        <taxon>Brassicales</taxon>
        <taxon>Brassicaceae</taxon>
        <taxon>Brassiceae</taxon>
        <taxon>Brassica</taxon>
    </lineage>
</organism>
<name>A0A816S025_BRANA</name>